<evidence type="ECO:0000313" key="3">
    <source>
        <dbReference type="Proteomes" id="UP001180020"/>
    </source>
</evidence>
<protein>
    <submittedName>
        <fullName evidence="2">Uncharacterized protein</fullName>
    </submittedName>
</protein>
<sequence>MTRESALLYFDIPMRNEYLPLLNEAARILASCYKDLTKPHDELWDMPAMVMEAILCGDDVRETIPYLNCAKLRQVLACEDLDHDFAKDVVGDALFFKHARCSEYFTWESDRFASLRNVEKSDPGQYDSLVITKGGNSGDDGSNGGSGGGGEVRLDDGKDEEQKAVTS</sequence>
<name>A0AAV9EGM2_ACOCL</name>
<dbReference type="Proteomes" id="UP001180020">
    <property type="component" value="Unassembled WGS sequence"/>
</dbReference>
<dbReference type="GO" id="GO:0005634">
    <property type="term" value="C:nucleus"/>
    <property type="evidence" value="ECO:0007669"/>
    <property type="project" value="TreeGrafter"/>
</dbReference>
<feature type="region of interest" description="Disordered" evidence="1">
    <location>
        <begin position="125"/>
        <end position="167"/>
    </location>
</feature>
<dbReference type="EMBL" id="JAUJYO010000007">
    <property type="protein sequence ID" value="KAK1312284.1"/>
    <property type="molecule type" value="Genomic_DNA"/>
</dbReference>
<evidence type="ECO:0000313" key="2">
    <source>
        <dbReference type="EMBL" id="KAK1312284.1"/>
    </source>
</evidence>
<accession>A0AAV9EGM2</accession>
<dbReference type="PANTHER" id="PTHR46336:SF3">
    <property type="entry name" value="BTB_POZ DOMAIN-CONTAINING PROTEIN POB1"/>
    <property type="match status" value="1"/>
</dbReference>
<reference evidence="2" key="2">
    <citation type="submission" date="2023-06" db="EMBL/GenBank/DDBJ databases">
        <authorList>
            <person name="Ma L."/>
            <person name="Liu K.-W."/>
            <person name="Li Z."/>
            <person name="Hsiao Y.-Y."/>
            <person name="Qi Y."/>
            <person name="Fu T."/>
            <person name="Tang G."/>
            <person name="Zhang D."/>
            <person name="Sun W.-H."/>
            <person name="Liu D.-K."/>
            <person name="Li Y."/>
            <person name="Chen G.-Z."/>
            <person name="Liu X.-D."/>
            <person name="Liao X.-Y."/>
            <person name="Jiang Y.-T."/>
            <person name="Yu X."/>
            <person name="Hao Y."/>
            <person name="Huang J."/>
            <person name="Zhao X.-W."/>
            <person name="Ke S."/>
            <person name="Chen Y.-Y."/>
            <person name="Wu W.-L."/>
            <person name="Hsu J.-L."/>
            <person name="Lin Y.-F."/>
            <person name="Huang M.-D."/>
            <person name="Li C.-Y."/>
            <person name="Huang L."/>
            <person name="Wang Z.-W."/>
            <person name="Zhao X."/>
            <person name="Zhong W.-Y."/>
            <person name="Peng D.-H."/>
            <person name="Ahmad S."/>
            <person name="Lan S."/>
            <person name="Zhang J.-S."/>
            <person name="Tsai W.-C."/>
            <person name="Van De Peer Y."/>
            <person name="Liu Z.-J."/>
        </authorList>
    </citation>
    <scope>NUCLEOTIDE SEQUENCE</scope>
    <source>
        <strain evidence="2">CP</strain>
        <tissue evidence="2">Leaves</tissue>
    </source>
</reference>
<feature type="compositionally biased region" description="Basic and acidic residues" evidence="1">
    <location>
        <begin position="152"/>
        <end position="167"/>
    </location>
</feature>
<gene>
    <name evidence="2" type="ORF">QJS10_CPA07g00276</name>
</gene>
<dbReference type="GO" id="GO:0010114">
    <property type="term" value="P:response to red light"/>
    <property type="evidence" value="ECO:0007669"/>
    <property type="project" value="TreeGrafter"/>
</dbReference>
<dbReference type="InterPro" id="IPR045890">
    <property type="entry name" value="POB1-like"/>
</dbReference>
<organism evidence="2 3">
    <name type="scientific">Acorus calamus</name>
    <name type="common">Sweet flag</name>
    <dbReference type="NCBI Taxonomy" id="4465"/>
    <lineage>
        <taxon>Eukaryota</taxon>
        <taxon>Viridiplantae</taxon>
        <taxon>Streptophyta</taxon>
        <taxon>Embryophyta</taxon>
        <taxon>Tracheophyta</taxon>
        <taxon>Spermatophyta</taxon>
        <taxon>Magnoliopsida</taxon>
        <taxon>Liliopsida</taxon>
        <taxon>Acoraceae</taxon>
        <taxon>Acorus</taxon>
    </lineage>
</organism>
<dbReference type="PANTHER" id="PTHR46336">
    <property type="entry name" value="OS02G0260700 PROTEIN"/>
    <property type="match status" value="1"/>
</dbReference>
<evidence type="ECO:0000256" key="1">
    <source>
        <dbReference type="SAM" id="MobiDB-lite"/>
    </source>
</evidence>
<reference evidence="2" key="1">
    <citation type="journal article" date="2023" name="Nat. Commun.">
        <title>Diploid and tetraploid genomes of Acorus and the evolution of monocots.</title>
        <authorList>
            <person name="Ma L."/>
            <person name="Liu K.W."/>
            <person name="Li Z."/>
            <person name="Hsiao Y.Y."/>
            <person name="Qi Y."/>
            <person name="Fu T."/>
            <person name="Tang G.D."/>
            <person name="Zhang D."/>
            <person name="Sun W.H."/>
            <person name="Liu D.K."/>
            <person name="Li Y."/>
            <person name="Chen G.Z."/>
            <person name="Liu X.D."/>
            <person name="Liao X.Y."/>
            <person name="Jiang Y.T."/>
            <person name="Yu X."/>
            <person name="Hao Y."/>
            <person name="Huang J."/>
            <person name="Zhao X.W."/>
            <person name="Ke S."/>
            <person name="Chen Y.Y."/>
            <person name="Wu W.L."/>
            <person name="Hsu J.L."/>
            <person name="Lin Y.F."/>
            <person name="Huang M.D."/>
            <person name="Li C.Y."/>
            <person name="Huang L."/>
            <person name="Wang Z.W."/>
            <person name="Zhao X."/>
            <person name="Zhong W.Y."/>
            <person name="Peng D.H."/>
            <person name="Ahmad S."/>
            <person name="Lan S."/>
            <person name="Zhang J.S."/>
            <person name="Tsai W.C."/>
            <person name="Van de Peer Y."/>
            <person name="Liu Z.J."/>
        </authorList>
    </citation>
    <scope>NUCLEOTIDE SEQUENCE</scope>
    <source>
        <strain evidence="2">CP</strain>
    </source>
</reference>
<dbReference type="AlphaFoldDB" id="A0AAV9EGM2"/>
<keyword evidence="3" id="KW-1185">Reference proteome</keyword>
<comment type="caution">
    <text evidence="2">The sequence shown here is derived from an EMBL/GenBank/DDBJ whole genome shotgun (WGS) entry which is preliminary data.</text>
</comment>
<feature type="compositionally biased region" description="Gly residues" evidence="1">
    <location>
        <begin position="135"/>
        <end position="151"/>
    </location>
</feature>
<proteinExistence type="predicted"/>